<dbReference type="InterPro" id="IPR027589">
    <property type="entry name" value="Choice_anch_B"/>
</dbReference>
<dbReference type="InParanoid" id="A0A084R1L6"/>
<dbReference type="NCBIfam" id="TIGR04312">
    <property type="entry name" value="choice_anch_B"/>
    <property type="match status" value="1"/>
</dbReference>
<organism evidence="1 2">
    <name type="scientific">Stachybotrys chlorohalonatus (strain IBT 40285)</name>
    <dbReference type="NCBI Taxonomy" id="1283841"/>
    <lineage>
        <taxon>Eukaryota</taxon>
        <taxon>Fungi</taxon>
        <taxon>Dikarya</taxon>
        <taxon>Ascomycota</taxon>
        <taxon>Pezizomycotina</taxon>
        <taxon>Sordariomycetes</taxon>
        <taxon>Hypocreomycetidae</taxon>
        <taxon>Hypocreales</taxon>
        <taxon>Stachybotryaceae</taxon>
        <taxon>Stachybotrys</taxon>
    </lineage>
</organism>
<sequence length="566" mass="61566">MHFSTFAGAALTAASVAMAKELPKDELRAAELYDSRTIHRENMARKKANWLAENATGILNSANWPELGYTRCVNGLAEAIPGDPLHTFRCRNFDLLHFINHADLGSPEGWDADGNGVLLTGSSSWGWSDPDSGRHFAANGMYMGVALIEIVDNRLVPLAFLPSPAPTNPDSLWKEVRGYKHYIIIGSELENHGIQIFDMTTLLDLPHGEGVKQLDPIADLAAHITDLPVGASHNVVAGSDFLLAVGSRDSDETACLGGPIIYDLTDISNPVLKGCNAADGYTHDAQCVVYNGPDERYLGHDLCFGYNEDTLTIYDVTDRANSSIISITSYEGATYTHQGWFLEPDWHQYLFMDDEIDEVLGNGPAADGYPVTYIWDVSDLENPLQTGLYKGTVRAVDHNQYVYDQLNFQANYRAGLRVYDVSSVPSDPSGDSVCEIAYFDVDPSDDALPGGGAVEMNAAWSAFAIPGTDYAFVNSIERGAFLVRMTRRERCPAVHPCNADNCLRAMRSTSVAGRLEESQEFCGEFTKTFVADVSVVPPFAAQACGVNVISRVSSACSCLPTPTATL</sequence>
<dbReference type="Proteomes" id="UP000028524">
    <property type="component" value="Unassembled WGS sequence"/>
</dbReference>
<reference evidence="1 2" key="1">
    <citation type="journal article" date="2014" name="BMC Genomics">
        <title>Comparative genome sequencing reveals chemotype-specific gene clusters in the toxigenic black mold Stachybotrys.</title>
        <authorList>
            <person name="Semeiks J."/>
            <person name="Borek D."/>
            <person name="Otwinowski Z."/>
            <person name="Grishin N.V."/>
        </authorList>
    </citation>
    <scope>NUCLEOTIDE SEQUENCE [LARGE SCALE GENOMIC DNA]</scope>
    <source>
        <strain evidence="1 2">IBT 40285</strain>
    </source>
</reference>
<dbReference type="OrthoDB" id="2099887at2759"/>
<accession>A0A084R1L6</accession>
<dbReference type="PANTHER" id="PTHR38787">
    <property type="entry name" value="REGULATORY P DOMAIN-CONTAINING PROTEIN"/>
    <property type="match status" value="1"/>
</dbReference>
<evidence type="ECO:0000313" key="2">
    <source>
        <dbReference type="Proteomes" id="UP000028524"/>
    </source>
</evidence>
<gene>
    <name evidence="1" type="ORF">S40285_03299</name>
</gene>
<evidence type="ECO:0000313" key="1">
    <source>
        <dbReference type="EMBL" id="KFA70101.1"/>
    </source>
</evidence>
<keyword evidence="2" id="KW-1185">Reference proteome</keyword>
<protein>
    <submittedName>
        <fullName evidence="1">Uncharacterized protein</fullName>
    </submittedName>
</protein>
<proteinExistence type="predicted"/>
<dbReference type="GO" id="GO:0005576">
    <property type="term" value="C:extracellular region"/>
    <property type="evidence" value="ECO:0007669"/>
    <property type="project" value="TreeGrafter"/>
</dbReference>
<name>A0A084R1L6_STAC4</name>
<dbReference type="HOGENOM" id="CLU_031217_0_0_1"/>
<dbReference type="AlphaFoldDB" id="A0A084R1L6"/>
<dbReference type="EMBL" id="KL659308">
    <property type="protein sequence ID" value="KFA70101.1"/>
    <property type="molecule type" value="Genomic_DNA"/>
</dbReference>
<dbReference type="PANTHER" id="PTHR38787:SF3">
    <property type="entry name" value="REGULATORY P DOMAIN-CONTAINING PROTEIN"/>
    <property type="match status" value="1"/>
</dbReference>